<keyword evidence="1" id="KW-0677">Repeat</keyword>
<protein>
    <submittedName>
        <fullName evidence="5">Ankyrin repeat-containing domain protein</fullName>
    </submittedName>
</protein>
<dbReference type="Gene3D" id="1.25.40.20">
    <property type="entry name" value="Ankyrin repeat-containing domain"/>
    <property type="match status" value="2"/>
</dbReference>
<feature type="repeat" description="ANK" evidence="3">
    <location>
        <begin position="928"/>
        <end position="963"/>
    </location>
</feature>
<evidence type="ECO:0000313" key="5">
    <source>
        <dbReference type="EMBL" id="KAE8408398.1"/>
    </source>
</evidence>
<dbReference type="EMBL" id="ML736743">
    <property type="protein sequence ID" value="KAE8408398.1"/>
    <property type="molecule type" value="Genomic_DNA"/>
</dbReference>
<evidence type="ECO:0000313" key="6">
    <source>
        <dbReference type="Proteomes" id="UP000325579"/>
    </source>
</evidence>
<dbReference type="GO" id="GO:0016491">
    <property type="term" value="F:oxidoreductase activity"/>
    <property type="evidence" value="ECO:0007669"/>
    <property type="project" value="InterPro"/>
</dbReference>
<proteinExistence type="predicted"/>
<feature type="repeat" description="ANK" evidence="3">
    <location>
        <begin position="792"/>
        <end position="824"/>
    </location>
</feature>
<organism evidence="5 6">
    <name type="scientific">Aspergillus pseudonomiae</name>
    <dbReference type="NCBI Taxonomy" id="1506151"/>
    <lineage>
        <taxon>Eukaryota</taxon>
        <taxon>Fungi</taxon>
        <taxon>Dikarya</taxon>
        <taxon>Ascomycota</taxon>
        <taxon>Pezizomycotina</taxon>
        <taxon>Eurotiomycetes</taxon>
        <taxon>Eurotiomycetidae</taxon>
        <taxon>Eurotiales</taxon>
        <taxon>Aspergillaceae</taxon>
        <taxon>Aspergillus</taxon>
        <taxon>Aspergillus subgen. Circumdati</taxon>
    </lineage>
</organism>
<dbReference type="InterPro" id="IPR036770">
    <property type="entry name" value="Ankyrin_rpt-contain_sf"/>
</dbReference>
<feature type="repeat" description="ANK" evidence="3">
    <location>
        <begin position="725"/>
        <end position="757"/>
    </location>
</feature>
<dbReference type="Proteomes" id="UP000325579">
    <property type="component" value="Unassembled WGS sequence"/>
</dbReference>
<dbReference type="PROSITE" id="PS50088">
    <property type="entry name" value="ANK_REPEAT"/>
    <property type="match status" value="7"/>
</dbReference>
<dbReference type="InterPro" id="IPR002937">
    <property type="entry name" value="Amino_oxidase"/>
</dbReference>
<dbReference type="Pfam" id="PF01593">
    <property type="entry name" value="Amino_oxidase"/>
    <property type="match status" value="1"/>
</dbReference>
<feature type="domain" description="Amine oxidase" evidence="4">
    <location>
        <begin position="96"/>
        <end position="296"/>
    </location>
</feature>
<accession>A0A5N7DSA6</accession>
<keyword evidence="2 3" id="KW-0040">ANK repeat</keyword>
<dbReference type="SMART" id="SM00248">
    <property type="entry name" value="ANK"/>
    <property type="match status" value="15"/>
</dbReference>
<evidence type="ECO:0000256" key="3">
    <source>
        <dbReference type="PROSITE-ProRule" id="PRU00023"/>
    </source>
</evidence>
<dbReference type="InterPro" id="IPR036188">
    <property type="entry name" value="FAD/NAD-bd_sf"/>
</dbReference>
<evidence type="ECO:0000259" key="4">
    <source>
        <dbReference type="Pfam" id="PF01593"/>
    </source>
</evidence>
<dbReference type="Gene3D" id="3.50.50.60">
    <property type="entry name" value="FAD/NAD(P)-binding domain"/>
    <property type="match status" value="1"/>
</dbReference>
<feature type="repeat" description="ANK" evidence="3">
    <location>
        <begin position="862"/>
        <end position="894"/>
    </location>
</feature>
<dbReference type="PANTHER" id="PTHR24198:SF165">
    <property type="entry name" value="ANKYRIN REPEAT-CONTAINING PROTEIN-RELATED"/>
    <property type="match status" value="1"/>
</dbReference>
<evidence type="ECO:0000256" key="2">
    <source>
        <dbReference type="ARBA" id="ARBA00023043"/>
    </source>
</evidence>
<name>A0A5N7DSA6_9EURO</name>
<dbReference type="Gene3D" id="3.90.660.10">
    <property type="match status" value="1"/>
</dbReference>
<keyword evidence="6" id="KW-1185">Reference proteome</keyword>
<dbReference type="SUPFAM" id="SSF51905">
    <property type="entry name" value="FAD/NAD(P)-binding domain"/>
    <property type="match status" value="1"/>
</dbReference>
<dbReference type="AlphaFoldDB" id="A0A5N7DSA6"/>
<sequence length="987" mass="109826">MTHENNIVFVRGKKRKAKDISLAAELGLPDEYCNQSAQDLLKGAIGEWMTLLANDFEAGFKCVLQYDEMSFRQYLRQVVQWPHQVIDFVEMMTSQTNQYDLSFTEVIMQYLDFGTKEWVTIKGGMSRLIDAIASLVGAHNIHRNAAVREVHTSPGKKVSLVIQGASSTITRVFDRVIMAIPLSSLKNMLERPRWSFVKEQAISATYYEPLYKMGIHFRSRFWETFATPCFGGQSMTDLRVRWVIYPSNDLGANRSGVLLLYSWMADAVRWSAMPFEDRVQLALHDLRTLFAGEDEALDVYEEFIEAFDISWSCHSSTGGWYIAPKGSKNTFMAPVAMGFLSLPADTIKYIVSYLTVLDRFRLKLAGNHFLAALISTVPRASFQTCLAQLEPLTSKCWYMNTGPEKALHIACEEGYDALVHKLLLANSHLISLTCLEKCLTAAIVCRQESVVRMLLVRLPTEPFLEFLDKIRLRRIWYMTKTTVVENLLETAAVRNCEWAIPLLLKHGARPSSRRGIQALSAAASAGYEEVVAMLSKRILWSIGSKLSGILIKAAQGGHEGTVKILLDRGAEMPHDPSFPGAKHLAAKGGHENIFKLLVLKDREDYFVNPRIQLDKGVHMYSSRAQIKSTQHDLKWCALHFAIYGRNFNIVKVLLERDMVPQHHAQHRATALPLASKRGCTDIVKLLLETGFVVSARLQGRSAIQLAARYGYAEVITLLLDAGAAVGSCDLLNAACSGSVAVVSLLLDKGADIQEKAYISEETALHVAVRHHHPEVVRVLLKSGAKTDVMDHYGYTPLAFAIGHNQEKCINLLVEYGADIEFVSLNRTGRRGNALCCAIDSNKAHLIPLLLQHGANIESEGYEGKRPFHRAAMQGNIAALEALLTSGADKNARDALQQTALHHASLEGATDAIRALLRWGLDIHARDEYGQTPLHKAPLSPYADSSTVYNLLVSHGADPEAKDNGGKSASSYLADRREAYYDRLTRGQ</sequence>
<dbReference type="SUPFAM" id="SSF54373">
    <property type="entry name" value="FAD-linked reductases, C-terminal domain"/>
    <property type="match status" value="1"/>
</dbReference>
<dbReference type="InterPro" id="IPR002110">
    <property type="entry name" value="Ankyrin_rpt"/>
</dbReference>
<dbReference type="PROSITE" id="PS50297">
    <property type="entry name" value="ANK_REP_REGION"/>
    <property type="match status" value="6"/>
</dbReference>
<reference evidence="5 6" key="1">
    <citation type="submission" date="2019-04" db="EMBL/GenBank/DDBJ databases">
        <authorList>
            <consortium name="DOE Joint Genome Institute"/>
            <person name="Mondo S."/>
            <person name="Kjaerbolling I."/>
            <person name="Vesth T."/>
            <person name="Frisvad J.C."/>
            <person name="Nybo J.L."/>
            <person name="Theobald S."/>
            <person name="Kildgaard S."/>
            <person name="Isbrandt T."/>
            <person name="Kuo A."/>
            <person name="Sato A."/>
            <person name="Lyhne E.K."/>
            <person name="Kogle M.E."/>
            <person name="Wiebenga A."/>
            <person name="Kun R.S."/>
            <person name="Lubbers R.J."/>
            <person name="Makela M.R."/>
            <person name="Barry K."/>
            <person name="Chovatia M."/>
            <person name="Clum A."/>
            <person name="Daum C."/>
            <person name="Haridas S."/>
            <person name="He G."/>
            <person name="LaButti K."/>
            <person name="Lipzen A."/>
            <person name="Riley R."/>
            <person name="Salamov A."/>
            <person name="Simmons B.A."/>
            <person name="Magnuson J.K."/>
            <person name="Henrissat B."/>
            <person name="Mortensen U.H."/>
            <person name="Larsen T.O."/>
            <person name="Devries R.P."/>
            <person name="Grigoriev I.V."/>
            <person name="Machida M."/>
            <person name="Baker S.E."/>
            <person name="Andersen M.R."/>
            <person name="Cantor M.N."/>
            <person name="Hua S.X."/>
        </authorList>
    </citation>
    <scope>NUCLEOTIDE SEQUENCE [LARGE SCALE GENOMIC DNA]</scope>
    <source>
        <strain evidence="5 6">CBS 119388</strain>
    </source>
</reference>
<evidence type="ECO:0000256" key="1">
    <source>
        <dbReference type="ARBA" id="ARBA00022737"/>
    </source>
</evidence>
<feature type="repeat" description="ANK" evidence="3">
    <location>
        <begin position="759"/>
        <end position="791"/>
    </location>
</feature>
<dbReference type="GeneID" id="43670878"/>
<dbReference type="OrthoDB" id="7777654at2759"/>
<dbReference type="SUPFAM" id="SSF48403">
    <property type="entry name" value="Ankyrin repeat"/>
    <property type="match status" value="2"/>
</dbReference>
<dbReference type="RefSeq" id="XP_031945717.1">
    <property type="nucleotide sequence ID" value="XM_032086187.1"/>
</dbReference>
<feature type="repeat" description="ANK" evidence="3">
    <location>
        <begin position="895"/>
        <end position="927"/>
    </location>
</feature>
<dbReference type="PANTHER" id="PTHR24198">
    <property type="entry name" value="ANKYRIN REPEAT AND PROTEIN KINASE DOMAIN-CONTAINING PROTEIN"/>
    <property type="match status" value="1"/>
</dbReference>
<dbReference type="Gene3D" id="1.10.405.10">
    <property type="entry name" value="Guanine Nucleotide Dissociation Inhibitor, domain 1"/>
    <property type="match status" value="1"/>
</dbReference>
<gene>
    <name evidence="5" type="ORF">BDV37DRAFT_278887</name>
</gene>
<dbReference type="Pfam" id="PF12796">
    <property type="entry name" value="Ank_2"/>
    <property type="match status" value="3"/>
</dbReference>
<feature type="repeat" description="ANK" evidence="3">
    <location>
        <begin position="698"/>
        <end position="730"/>
    </location>
</feature>